<dbReference type="EMBL" id="JAHLJV010000016">
    <property type="protein sequence ID" value="KAK1595341.1"/>
    <property type="molecule type" value="Genomic_DNA"/>
</dbReference>
<dbReference type="RefSeq" id="XP_060416388.1">
    <property type="nucleotide sequence ID" value="XM_060557323.1"/>
</dbReference>
<dbReference type="GeneID" id="85441563"/>
<accession>A0AAD8V848</accession>
<evidence type="ECO:0000313" key="1">
    <source>
        <dbReference type="EMBL" id="KAK1595341.1"/>
    </source>
</evidence>
<name>A0AAD8V848_9PEZI</name>
<evidence type="ECO:0000313" key="2">
    <source>
        <dbReference type="Proteomes" id="UP001230504"/>
    </source>
</evidence>
<organism evidence="1 2">
    <name type="scientific">Colletotrichum navitas</name>
    <dbReference type="NCBI Taxonomy" id="681940"/>
    <lineage>
        <taxon>Eukaryota</taxon>
        <taxon>Fungi</taxon>
        <taxon>Dikarya</taxon>
        <taxon>Ascomycota</taxon>
        <taxon>Pezizomycotina</taxon>
        <taxon>Sordariomycetes</taxon>
        <taxon>Hypocreomycetidae</taxon>
        <taxon>Glomerellales</taxon>
        <taxon>Glomerellaceae</taxon>
        <taxon>Colletotrichum</taxon>
        <taxon>Colletotrichum graminicola species complex</taxon>
    </lineage>
</organism>
<proteinExistence type="predicted"/>
<gene>
    <name evidence="1" type="ORF">LY79DRAFT_547442</name>
</gene>
<comment type="caution">
    <text evidence="1">The sequence shown here is derived from an EMBL/GenBank/DDBJ whole genome shotgun (WGS) entry which is preliminary data.</text>
</comment>
<protein>
    <submittedName>
        <fullName evidence="1">Uncharacterized protein</fullName>
    </submittedName>
</protein>
<reference evidence="1" key="1">
    <citation type="submission" date="2021-06" db="EMBL/GenBank/DDBJ databases">
        <title>Comparative genomics, transcriptomics and evolutionary studies reveal genomic signatures of adaptation to plant cell wall in hemibiotrophic fungi.</title>
        <authorList>
            <consortium name="DOE Joint Genome Institute"/>
            <person name="Baroncelli R."/>
            <person name="Diaz J.F."/>
            <person name="Benocci T."/>
            <person name="Peng M."/>
            <person name="Battaglia E."/>
            <person name="Haridas S."/>
            <person name="Andreopoulos W."/>
            <person name="Labutti K."/>
            <person name="Pangilinan J."/>
            <person name="Floch G.L."/>
            <person name="Makela M.R."/>
            <person name="Henrissat B."/>
            <person name="Grigoriev I.V."/>
            <person name="Crouch J.A."/>
            <person name="De Vries R.P."/>
            <person name="Sukno S.A."/>
            <person name="Thon M.R."/>
        </authorList>
    </citation>
    <scope>NUCLEOTIDE SEQUENCE</scope>
    <source>
        <strain evidence="1">CBS 125086</strain>
    </source>
</reference>
<dbReference type="AlphaFoldDB" id="A0AAD8V848"/>
<keyword evidence="2" id="KW-1185">Reference proteome</keyword>
<dbReference type="Proteomes" id="UP001230504">
    <property type="component" value="Unassembled WGS sequence"/>
</dbReference>
<sequence>MFYNHACQRLGGCLTPDTAHPLRLEAIDREQLIRLLRKGWGISLQRTSFSAGGAKKQASGPDGIVENNTMDDGRWGHGVHAPVVKSPTFSQNEQKPLGSNSHEPASLAKWVVSHPHTWASLSFDLHQAPMITANLSKSSIDLHGLELHSKLSGSSACSGCISLAQSLPAQIFREKYTYGI</sequence>